<feature type="domain" description="Major facilitator superfamily (MFS) profile" evidence="15">
    <location>
        <begin position="1123"/>
        <end position="1543"/>
    </location>
</feature>
<dbReference type="InterPro" id="IPR020846">
    <property type="entry name" value="MFS_dom"/>
</dbReference>
<feature type="transmembrane region" description="Helical" evidence="13">
    <location>
        <begin position="1182"/>
        <end position="1203"/>
    </location>
</feature>
<feature type="transmembrane region" description="Helical" evidence="13">
    <location>
        <begin position="1488"/>
        <end position="1513"/>
    </location>
</feature>
<dbReference type="GO" id="GO:0008574">
    <property type="term" value="F:plus-end-directed microtubule motor activity"/>
    <property type="evidence" value="ECO:0007669"/>
    <property type="project" value="TreeGrafter"/>
</dbReference>
<proteinExistence type="inferred from homology"/>
<dbReference type="FunFam" id="3.40.850.10:FF:000019">
    <property type="entry name" value="Kinesin-like protein KIN-5D"/>
    <property type="match status" value="1"/>
</dbReference>
<evidence type="ECO:0000256" key="4">
    <source>
        <dbReference type="ARBA" id="ARBA00022701"/>
    </source>
</evidence>
<comment type="subcellular location">
    <subcellularLocation>
        <location evidence="2">Cytoplasm</location>
        <location evidence="2">Cytoskeleton</location>
    </subcellularLocation>
    <subcellularLocation>
        <location evidence="1">Membrane</location>
        <topology evidence="1">Multi-pass membrane protein</topology>
    </subcellularLocation>
</comment>
<comment type="similarity">
    <text evidence="9">Belongs to the TRAFAC class myosin-kinesin ATPase superfamily. Kinesin family. KIN-5/BimC subfamily.</text>
</comment>
<feature type="transmembrane region" description="Helical" evidence="13">
    <location>
        <begin position="1519"/>
        <end position="1537"/>
    </location>
</feature>
<dbReference type="STRING" id="4781.A0A0P1AIE4"/>
<feature type="transmembrane region" description="Helical" evidence="13">
    <location>
        <begin position="1356"/>
        <end position="1377"/>
    </location>
</feature>
<evidence type="ECO:0000256" key="6">
    <source>
        <dbReference type="ARBA" id="ARBA00022840"/>
    </source>
</evidence>
<dbReference type="GO" id="GO:0016020">
    <property type="term" value="C:membrane"/>
    <property type="evidence" value="ECO:0007669"/>
    <property type="project" value="UniProtKB-SubCell"/>
</dbReference>
<feature type="coiled-coil region" evidence="11">
    <location>
        <begin position="396"/>
        <end position="472"/>
    </location>
</feature>
<dbReference type="PRINTS" id="PR00380">
    <property type="entry name" value="KINESINHEAVY"/>
</dbReference>
<dbReference type="CDD" id="cd01364">
    <property type="entry name" value="KISc_BimC_Eg5"/>
    <property type="match status" value="1"/>
</dbReference>
<name>A0A0P1AIE4_PLAHL</name>
<keyword evidence="17" id="KW-1185">Reference proteome</keyword>
<feature type="transmembrane region" description="Helical" evidence="13">
    <location>
        <begin position="1430"/>
        <end position="1449"/>
    </location>
</feature>
<dbReference type="Gene3D" id="1.20.1250.20">
    <property type="entry name" value="MFS general substrate transporter like domains"/>
    <property type="match status" value="2"/>
</dbReference>
<dbReference type="SUPFAM" id="SSF103473">
    <property type="entry name" value="MFS general substrate transporter"/>
    <property type="match status" value="1"/>
</dbReference>
<dbReference type="CDD" id="cd17380">
    <property type="entry name" value="MFS_SLC17A9_like"/>
    <property type="match status" value="1"/>
</dbReference>
<feature type="binding site" evidence="10">
    <location>
        <begin position="106"/>
        <end position="113"/>
    </location>
    <ligand>
        <name>ATP</name>
        <dbReference type="ChEBI" id="CHEBI:30616"/>
    </ligand>
</feature>
<accession>A0A0P1AIE4</accession>
<dbReference type="FunFam" id="1.20.1250.20:FF:000532">
    <property type="entry name" value="SLC (SoLute Carrier) homolog"/>
    <property type="match status" value="1"/>
</dbReference>
<evidence type="ECO:0000313" key="17">
    <source>
        <dbReference type="Proteomes" id="UP000054928"/>
    </source>
</evidence>
<dbReference type="Pfam" id="PF00225">
    <property type="entry name" value="Kinesin"/>
    <property type="match status" value="1"/>
</dbReference>
<keyword evidence="13" id="KW-1133">Transmembrane helix</keyword>
<evidence type="ECO:0000256" key="2">
    <source>
        <dbReference type="ARBA" id="ARBA00004245"/>
    </source>
</evidence>
<feature type="transmembrane region" description="Helical" evidence="13">
    <location>
        <begin position="1397"/>
        <end position="1418"/>
    </location>
</feature>
<dbReference type="SUPFAM" id="SSF52540">
    <property type="entry name" value="P-loop containing nucleoside triphosphate hydrolases"/>
    <property type="match status" value="1"/>
</dbReference>
<evidence type="ECO:0000256" key="5">
    <source>
        <dbReference type="ARBA" id="ARBA00022741"/>
    </source>
</evidence>
<reference evidence="17" key="1">
    <citation type="submission" date="2014-09" db="EMBL/GenBank/DDBJ databases">
        <authorList>
            <person name="Sharma Rahul"/>
            <person name="Thines Marco"/>
        </authorList>
    </citation>
    <scope>NUCLEOTIDE SEQUENCE [LARGE SCALE GENOMIC DNA]</scope>
</reference>
<dbReference type="EMBL" id="CCYD01000524">
    <property type="protein sequence ID" value="CEG40936.1"/>
    <property type="molecule type" value="Genomic_DNA"/>
</dbReference>
<dbReference type="PROSITE" id="PS50067">
    <property type="entry name" value="KINESIN_MOTOR_2"/>
    <property type="match status" value="1"/>
</dbReference>
<dbReference type="PANTHER" id="PTHR47970">
    <property type="entry name" value="KINESIN-LIKE PROTEIN KIF11"/>
    <property type="match status" value="1"/>
</dbReference>
<keyword evidence="8" id="KW-0206">Cytoskeleton</keyword>
<dbReference type="GO" id="GO:0015291">
    <property type="term" value="F:secondary active transmembrane transporter activity"/>
    <property type="evidence" value="ECO:0007669"/>
    <property type="project" value="UniProtKB-ARBA"/>
</dbReference>
<feature type="compositionally biased region" description="Polar residues" evidence="12">
    <location>
        <begin position="990"/>
        <end position="1000"/>
    </location>
</feature>
<dbReference type="Proteomes" id="UP000054928">
    <property type="component" value="Unassembled WGS sequence"/>
</dbReference>
<keyword evidence="13" id="KW-0812">Transmembrane</keyword>
<dbReference type="GO" id="GO:0008017">
    <property type="term" value="F:microtubule binding"/>
    <property type="evidence" value="ECO:0007669"/>
    <property type="project" value="InterPro"/>
</dbReference>
<dbReference type="InterPro" id="IPR036961">
    <property type="entry name" value="Kinesin_motor_dom_sf"/>
</dbReference>
<feature type="domain" description="Kinesin motor" evidence="14">
    <location>
        <begin position="27"/>
        <end position="350"/>
    </location>
</feature>
<feature type="region of interest" description="Disordered" evidence="12">
    <location>
        <begin position="1"/>
        <end position="25"/>
    </location>
</feature>
<organism evidence="16 17">
    <name type="scientific">Plasmopara halstedii</name>
    <name type="common">Downy mildew of sunflower</name>
    <dbReference type="NCBI Taxonomy" id="4781"/>
    <lineage>
        <taxon>Eukaryota</taxon>
        <taxon>Sar</taxon>
        <taxon>Stramenopiles</taxon>
        <taxon>Oomycota</taxon>
        <taxon>Peronosporomycetes</taxon>
        <taxon>Peronosporales</taxon>
        <taxon>Peronosporaceae</taxon>
        <taxon>Plasmopara</taxon>
    </lineage>
</organism>
<keyword evidence="13" id="KW-0472">Membrane</keyword>
<dbReference type="GeneID" id="36406166"/>
<evidence type="ECO:0000256" key="13">
    <source>
        <dbReference type="SAM" id="Phobius"/>
    </source>
</evidence>
<evidence type="ECO:0000256" key="9">
    <source>
        <dbReference type="ARBA" id="ARBA00034704"/>
    </source>
</evidence>
<dbReference type="GO" id="GO:0051231">
    <property type="term" value="P:spindle elongation"/>
    <property type="evidence" value="ECO:0007669"/>
    <property type="project" value="TreeGrafter"/>
</dbReference>
<dbReference type="GO" id="GO:0072686">
    <property type="term" value="C:mitotic spindle"/>
    <property type="evidence" value="ECO:0007669"/>
    <property type="project" value="TreeGrafter"/>
</dbReference>
<keyword evidence="5 10" id="KW-0547">Nucleotide-binding</keyword>
<dbReference type="PROSITE" id="PS50850">
    <property type="entry name" value="MFS"/>
    <property type="match status" value="1"/>
</dbReference>
<dbReference type="GO" id="GO:0005524">
    <property type="term" value="F:ATP binding"/>
    <property type="evidence" value="ECO:0007669"/>
    <property type="project" value="UniProtKB-UniRule"/>
</dbReference>
<feature type="region of interest" description="Disordered" evidence="12">
    <location>
        <begin position="1061"/>
        <end position="1096"/>
    </location>
</feature>
<evidence type="ECO:0000256" key="7">
    <source>
        <dbReference type="ARBA" id="ARBA00023175"/>
    </source>
</evidence>
<dbReference type="OMA" id="VDNLPHV"/>
<protein>
    <submittedName>
        <fullName evidence="16">Kinesin-like protein</fullName>
    </submittedName>
</protein>
<dbReference type="GO" id="GO:0005876">
    <property type="term" value="C:spindle microtubule"/>
    <property type="evidence" value="ECO:0007669"/>
    <property type="project" value="TreeGrafter"/>
</dbReference>
<feature type="transmembrane region" description="Helical" evidence="13">
    <location>
        <begin position="1251"/>
        <end position="1273"/>
    </location>
</feature>
<dbReference type="InterPro" id="IPR027417">
    <property type="entry name" value="P-loop_NTPase"/>
</dbReference>
<dbReference type="InterPro" id="IPR047241">
    <property type="entry name" value="KIF11-like_kin_motor_dom"/>
</dbReference>
<feature type="transmembrane region" description="Helical" evidence="13">
    <location>
        <begin position="1279"/>
        <end position="1300"/>
    </location>
</feature>
<evidence type="ECO:0000256" key="1">
    <source>
        <dbReference type="ARBA" id="ARBA00004141"/>
    </source>
</evidence>
<keyword evidence="4" id="KW-0493">Microtubule</keyword>
<evidence type="ECO:0000256" key="8">
    <source>
        <dbReference type="ARBA" id="ARBA00023212"/>
    </source>
</evidence>
<dbReference type="InterPro" id="IPR044777">
    <property type="entry name" value="SLC17A9-like"/>
</dbReference>
<dbReference type="Pfam" id="PF07690">
    <property type="entry name" value="MFS_1"/>
    <property type="match status" value="1"/>
</dbReference>
<dbReference type="InterPro" id="IPR047149">
    <property type="entry name" value="KIF11-like"/>
</dbReference>
<keyword evidence="7 10" id="KW-0505">Motor protein</keyword>
<evidence type="ECO:0000259" key="15">
    <source>
        <dbReference type="PROSITE" id="PS50850"/>
    </source>
</evidence>
<evidence type="ECO:0000313" key="16">
    <source>
        <dbReference type="EMBL" id="CEG40936.1"/>
    </source>
</evidence>
<feature type="transmembrane region" description="Helical" evidence="13">
    <location>
        <begin position="1455"/>
        <end position="1476"/>
    </location>
</feature>
<dbReference type="PANTHER" id="PTHR47970:SF12">
    <property type="entry name" value="KINESIN FAMILY MEMBER 11"/>
    <property type="match status" value="1"/>
</dbReference>
<keyword evidence="3" id="KW-0963">Cytoplasm</keyword>
<dbReference type="PROSITE" id="PS00411">
    <property type="entry name" value="KINESIN_MOTOR_1"/>
    <property type="match status" value="1"/>
</dbReference>
<dbReference type="Gene3D" id="3.40.850.10">
    <property type="entry name" value="Kinesin motor domain"/>
    <property type="match status" value="1"/>
</dbReference>
<dbReference type="GO" id="GO:0090307">
    <property type="term" value="P:mitotic spindle assembly"/>
    <property type="evidence" value="ECO:0007669"/>
    <property type="project" value="TreeGrafter"/>
</dbReference>
<feature type="region of interest" description="Disordered" evidence="12">
    <location>
        <begin position="976"/>
        <end position="1001"/>
    </location>
</feature>
<dbReference type="OrthoDB" id="3176171at2759"/>
<evidence type="ECO:0000256" key="3">
    <source>
        <dbReference type="ARBA" id="ARBA00022490"/>
    </source>
</evidence>
<feature type="compositionally biased region" description="Low complexity" evidence="12">
    <location>
        <begin position="12"/>
        <end position="22"/>
    </location>
</feature>
<evidence type="ECO:0000259" key="14">
    <source>
        <dbReference type="PROSITE" id="PS50067"/>
    </source>
</evidence>
<dbReference type="RefSeq" id="XP_024577305.1">
    <property type="nucleotide sequence ID" value="XM_024726649.1"/>
</dbReference>
<dbReference type="InterPro" id="IPR001752">
    <property type="entry name" value="Kinesin_motor_dom"/>
</dbReference>
<keyword evidence="6 10" id="KW-0067">ATP-binding</keyword>
<dbReference type="InterPro" id="IPR036259">
    <property type="entry name" value="MFS_trans_sf"/>
</dbReference>
<dbReference type="SMART" id="SM00129">
    <property type="entry name" value="KISc"/>
    <property type="match status" value="1"/>
</dbReference>
<dbReference type="InterPro" id="IPR019821">
    <property type="entry name" value="Kinesin_motor_CS"/>
</dbReference>
<evidence type="ECO:0000256" key="10">
    <source>
        <dbReference type="PROSITE-ProRule" id="PRU00283"/>
    </source>
</evidence>
<dbReference type="GO" id="GO:0007018">
    <property type="term" value="P:microtubule-based movement"/>
    <property type="evidence" value="ECO:0007669"/>
    <property type="project" value="InterPro"/>
</dbReference>
<dbReference type="InterPro" id="IPR011701">
    <property type="entry name" value="MFS"/>
</dbReference>
<evidence type="ECO:0000256" key="11">
    <source>
        <dbReference type="SAM" id="Coils"/>
    </source>
</evidence>
<sequence length="1590" mass="177043">MSEDNRDHRRMSSSSSHEAMSSPIPTNVQVAVRCRPLNSREKAMGRGAVVQCKPNSNEVAVIKRKTYTFDRVYGQYSTQKDVFTSIVRPAVDEALAGYNCTVFAYGQTGTGKTYTMQGDLYPTSETAGIIPRSVHYIFDSLEASREEFSVRVSFLQLYNEELKDLLDPDTDKKLRLMEDTKKGGIYCMNLLEVTATTAKHVYELVNTGVKNRITSETLMNENSSRSHSIFTIRIHSKEHNATGEDLLRVGQLNLVDLAGSECVGRSGARNARAREAGTINQSLLTLGRVITALVDNLPHVPYRDSKLTRLLQESLGGRAKTTIIATVAPCADSLDESLSTLEYAFRAKNIKNKPELNQKMTKAGLLNDFGSEIETLRAALRAARLKDGVYLPLEQFTDMQERMAGQSAQLTELEEMLKARNSSCKELEEVADKYASEVAELTLAKDEVSNKLGAVENELSSTKEALQQSTQKLHQVHVVLKAFKANEKELLNNGATAATLYRASETRSAQLLKKIENAQHDAETNSALANSFRSESLLQLNAFLEKMAKHKESQDDMYHDLKNALQELQTSQATDLNNLFTTINALESLVEARRVETLQVLARDDAQKRFQREEMTGSIKNQQETMQLHLVEFVARLKSHATALMEDLALSKSKNLSSLDSVQSLLEISREEYSSFFNEQSHKLLEFQSAIDISIEKLSEELNDNKVAITAALKDNHVQQQEELSNMKTLVAQCIDRCIQNQKQKFDDQTQLIKENAKKQHKQLLSVQTMTEQKVKSCVQDMSSQNFKHESETAKVRDKLSEMRGQVEETNTRQTELVQTQERVQILWSNDAAKLGKSHVEDVTILLEKHTKSDAEELCKKQIQLTQFMDDHKDLQQHLNGGCKSSEEGIKVHIANTKEKVKSVSELGKKMIGEATDASAQQLNAMETFMKKRKMNARTETTPIKTDRLSFPAFQATQVSADQLEILEDLTISPGRITNSSQKRRKLSDVESSPRANSDVTPVMEDAPIHAKSDYPVNIELTTENSLALPSMSRRQDPLLVSDSKSCEKATVSTAKEISTTPSKLKKYERSSKRPLLPHRSGIKSRHPWQSPQTPASSMVMDEEEWEKADMATTKVIPVKLPRSKRRHLTAFLCLCVSTICYADRTNMGIALPAFVTNKGEQGKVLSAFFYGYMCTQIPGGYFAAIVGAKSVLLTGVIVWTLFDLSTVLVSKCLTCLYLTRAGMGLGEGILFPCMHQIAGAWYPVQERSRLVSLVASGSDLGTISALIISPYIMAAGGWQRIFVVFGVLSLGWVMVYAIMGVSRPENDPNITTEERNFIVRNRTVNVNAYRHQSSRAGKDTHAINWRVLLTSRPAWAIYIAHMCYNYSWYILLGWIPQYFNQALDFDLTKKGGLAAATPYMCGYIGTLLFGRIGDLLVARGYRELHVRQAMNAFSFLGCASFLFSLRFARTAPMAVALMCLTLFTSRAAMAGYWVNMIDVAPQHAAHVMGISNTFGTIPGIIGNVVTGAILQASGSWDLVFAIAALVLIFGAVFFHFNASDTSIYAQIGHGSNRYSTSSTTSSTFFGSPYLSASISELRDEEEKLLDSST</sequence>
<evidence type="ECO:0000256" key="12">
    <source>
        <dbReference type="SAM" id="MobiDB-lite"/>
    </source>
</evidence>
<keyword evidence="11" id="KW-0175">Coiled coil</keyword>